<protein>
    <submittedName>
        <fullName evidence="3">GerMN domain-containing protein</fullName>
    </submittedName>
</protein>
<dbReference type="InterPro" id="IPR019606">
    <property type="entry name" value="GerMN"/>
</dbReference>
<dbReference type="PROSITE" id="PS51257">
    <property type="entry name" value="PROKAR_LIPOPROTEIN"/>
    <property type="match status" value="1"/>
</dbReference>
<organism evidence="3 4">
    <name type="scientific">Micromonospora rubida</name>
    <dbReference type="NCBI Taxonomy" id="2697657"/>
    <lineage>
        <taxon>Bacteria</taxon>
        <taxon>Bacillati</taxon>
        <taxon>Actinomycetota</taxon>
        <taxon>Actinomycetes</taxon>
        <taxon>Micromonosporales</taxon>
        <taxon>Micromonosporaceae</taxon>
        <taxon>Micromonospora</taxon>
    </lineage>
</organism>
<evidence type="ECO:0000313" key="4">
    <source>
        <dbReference type="Proteomes" id="UP001611075"/>
    </source>
</evidence>
<dbReference type="Proteomes" id="UP001611075">
    <property type="component" value="Unassembled WGS sequence"/>
</dbReference>
<evidence type="ECO:0000313" key="3">
    <source>
        <dbReference type="EMBL" id="MFI0795861.1"/>
    </source>
</evidence>
<comment type="caution">
    <text evidence="3">The sequence shown here is derived from an EMBL/GenBank/DDBJ whole genome shotgun (WGS) entry which is preliminary data.</text>
</comment>
<dbReference type="Pfam" id="PF10646">
    <property type="entry name" value="Germane"/>
    <property type="match status" value="1"/>
</dbReference>
<feature type="domain" description="GerMN" evidence="2">
    <location>
        <begin position="82"/>
        <end position="171"/>
    </location>
</feature>
<dbReference type="RefSeq" id="WP_396683614.1">
    <property type="nucleotide sequence ID" value="NZ_JBIRPU010000022.1"/>
</dbReference>
<proteinExistence type="predicted"/>
<dbReference type="SMART" id="SM00909">
    <property type="entry name" value="Germane"/>
    <property type="match status" value="1"/>
</dbReference>
<name>A0ABW7SQ84_9ACTN</name>
<keyword evidence="1" id="KW-0732">Signal</keyword>
<feature type="signal peptide" evidence="1">
    <location>
        <begin position="1"/>
        <end position="28"/>
    </location>
</feature>
<sequence>MPGFARRVVAPAVLAGLLVLVSACGVPAEDRPRVVEVPPGPFPSPATAGSTAPTGRVTETLCFVRDDRLVPVPRRVDRAPDADAQLRDLLAGPTTVERDAGLTSALPGAMSAVVADVAGGHARVTVGQTGDETGRSDEVLAFGQIVCTLDARDDITTVSFLRDGRPLGVPRADGSLSAQPLTAADYTALTAVR</sequence>
<feature type="chain" id="PRO_5047267501" evidence="1">
    <location>
        <begin position="29"/>
        <end position="193"/>
    </location>
</feature>
<gene>
    <name evidence="3" type="ORF">ACH4OY_24725</name>
</gene>
<evidence type="ECO:0000256" key="1">
    <source>
        <dbReference type="SAM" id="SignalP"/>
    </source>
</evidence>
<keyword evidence="4" id="KW-1185">Reference proteome</keyword>
<reference evidence="3 4" key="1">
    <citation type="submission" date="2024-10" db="EMBL/GenBank/DDBJ databases">
        <title>The Natural Products Discovery Center: Release of the First 8490 Sequenced Strains for Exploring Actinobacteria Biosynthetic Diversity.</title>
        <authorList>
            <person name="Kalkreuter E."/>
            <person name="Kautsar S.A."/>
            <person name="Yang D."/>
            <person name="Bader C.D."/>
            <person name="Teijaro C.N."/>
            <person name="Fluegel L."/>
            <person name="Davis C.M."/>
            <person name="Simpson J.R."/>
            <person name="Lauterbach L."/>
            <person name="Steele A.D."/>
            <person name="Gui C."/>
            <person name="Meng S."/>
            <person name="Li G."/>
            <person name="Viehrig K."/>
            <person name="Ye F."/>
            <person name="Su P."/>
            <person name="Kiefer A.F."/>
            <person name="Nichols A."/>
            <person name="Cepeda A.J."/>
            <person name="Yan W."/>
            <person name="Fan B."/>
            <person name="Jiang Y."/>
            <person name="Adhikari A."/>
            <person name="Zheng C.-J."/>
            <person name="Schuster L."/>
            <person name="Cowan T.M."/>
            <person name="Smanski M.J."/>
            <person name="Chevrette M.G."/>
            <person name="De Carvalho L.P.S."/>
            <person name="Shen B."/>
        </authorList>
    </citation>
    <scope>NUCLEOTIDE SEQUENCE [LARGE SCALE GENOMIC DNA]</scope>
    <source>
        <strain evidence="3 4">NPDC021253</strain>
    </source>
</reference>
<accession>A0ABW7SQ84</accession>
<dbReference type="EMBL" id="JBIRPU010000022">
    <property type="protein sequence ID" value="MFI0795861.1"/>
    <property type="molecule type" value="Genomic_DNA"/>
</dbReference>
<evidence type="ECO:0000259" key="2">
    <source>
        <dbReference type="SMART" id="SM00909"/>
    </source>
</evidence>